<dbReference type="EMBL" id="FOBV01000002">
    <property type="protein sequence ID" value="SEM31930.1"/>
    <property type="molecule type" value="Genomic_DNA"/>
</dbReference>
<organism evidence="7 8">
    <name type="scientific">Chryseobacterium taichungense</name>
    <dbReference type="NCBI Taxonomy" id="295069"/>
    <lineage>
        <taxon>Bacteria</taxon>
        <taxon>Pseudomonadati</taxon>
        <taxon>Bacteroidota</taxon>
        <taxon>Flavobacteriia</taxon>
        <taxon>Flavobacteriales</taxon>
        <taxon>Weeksellaceae</taxon>
        <taxon>Chryseobacterium group</taxon>
        <taxon>Chryseobacterium</taxon>
    </lineage>
</organism>
<feature type="transmembrane region" description="Helical" evidence="6">
    <location>
        <begin position="371"/>
        <end position="392"/>
    </location>
</feature>
<accession>A0A1H7XDS0</accession>
<dbReference type="GO" id="GO:0016020">
    <property type="term" value="C:membrane"/>
    <property type="evidence" value="ECO:0007669"/>
    <property type="project" value="UniProtKB-SubCell"/>
</dbReference>
<comment type="subcellular location">
    <subcellularLocation>
        <location evidence="1">Membrane</location>
        <topology evidence="1">Multi-pass membrane protein</topology>
    </subcellularLocation>
</comment>
<dbReference type="PANTHER" id="PTHR42718">
    <property type="entry name" value="MAJOR FACILITATOR SUPERFAMILY MULTIDRUG TRANSPORTER MFSC"/>
    <property type="match status" value="1"/>
</dbReference>
<evidence type="ECO:0000256" key="2">
    <source>
        <dbReference type="ARBA" id="ARBA00022448"/>
    </source>
</evidence>
<dbReference type="Proteomes" id="UP000199450">
    <property type="component" value="Unassembled WGS sequence"/>
</dbReference>
<evidence type="ECO:0000256" key="5">
    <source>
        <dbReference type="ARBA" id="ARBA00023136"/>
    </source>
</evidence>
<feature type="transmembrane region" description="Helical" evidence="6">
    <location>
        <begin position="237"/>
        <end position="254"/>
    </location>
</feature>
<evidence type="ECO:0000256" key="3">
    <source>
        <dbReference type="ARBA" id="ARBA00022692"/>
    </source>
</evidence>
<feature type="transmembrane region" description="Helical" evidence="6">
    <location>
        <begin position="274"/>
        <end position="294"/>
    </location>
</feature>
<keyword evidence="4 6" id="KW-1133">Transmembrane helix</keyword>
<sequence>MYNKGPFAHWVPKPVMLLLMMIILFPMMAISGSYTTIASDLYGAMSVYPEYISLAFYAGSVGMGLSIMIMMRVKMRFRSKEIIVVCSLLLALLSYMCGTTEDPRVLVVCSFLIGFLKMFPMIEILLPVMFMITPTGDRGKFYSVFYPLSIGFGQLSGYCFSSLVYNGSWERPYILMTGLMLLITLLSLIFQHNQRFSFKMPLHQIDWLSLVMLASSYMLLVYFFIFMKQQAWFTSPYITGSLALSLILFLLLIYRQKFLKRKMIHFECFRHKNVIHGTILLLFMGIYLGSSTAFSQFTLGILGYNNLINADINLWMLPGIVMAGIMASFGFKYQWPVKYYIGFGFVCLFLHTLSLYLLIQPQMDIRYLEYTMIIKGLGMATLFIGIWFYTVLGLSQEKMLGIMAVLIPIRSAISTAVGSALVGWATYQGQWQSLSDISNYLDSGNIQDGMGIYQNINYNAMMASSKIVLGSLCWLIVPVLIFIFTHSYGNFNIRRIIMLRKMVRGNSMKGYKLS</sequence>
<feature type="transmembrane region" description="Helical" evidence="6">
    <location>
        <begin position="82"/>
        <end position="99"/>
    </location>
</feature>
<feature type="transmembrane region" description="Helical" evidence="6">
    <location>
        <begin position="399"/>
        <end position="425"/>
    </location>
</feature>
<name>A0A1H7XDS0_9FLAO</name>
<feature type="transmembrane region" description="Helical" evidence="6">
    <location>
        <begin position="144"/>
        <end position="167"/>
    </location>
</feature>
<dbReference type="PANTHER" id="PTHR42718:SF9">
    <property type="entry name" value="MAJOR FACILITATOR SUPERFAMILY MULTIDRUG TRANSPORTER MFSC"/>
    <property type="match status" value="1"/>
</dbReference>
<protein>
    <submittedName>
        <fullName evidence="7">Major Facilitator Superfamily protein</fullName>
    </submittedName>
</protein>
<dbReference type="InterPro" id="IPR036259">
    <property type="entry name" value="MFS_trans_sf"/>
</dbReference>
<feature type="transmembrane region" description="Helical" evidence="6">
    <location>
        <begin position="15"/>
        <end position="39"/>
    </location>
</feature>
<evidence type="ECO:0000256" key="1">
    <source>
        <dbReference type="ARBA" id="ARBA00004141"/>
    </source>
</evidence>
<feature type="transmembrane region" description="Helical" evidence="6">
    <location>
        <begin position="51"/>
        <end position="70"/>
    </location>
</feature>
<feature type="transmembrane region" description="Helical" evidence="6">
    <location>
        <begin position="105"/>
        <end position="132"/>
    </location>
</feature>
<evidence type="ECO:0000313" key="7">
    <source>
        <dbReference type="EMBL" id="SEM31930.1"/>
    </source>
</evidence>
<evidence type="ECO:0000256" key="6">
    <source>
        <dbReference type="SAM" id="Phobius"/>
    </source>
</evidence>
<gene>
    <name evidence="7" type="ORF">SAMN05421856_102377</name>
</gene>
<feature type="transmembrane region" description="Helical" evidence="6">
    <location>
        <begin position="173"/>
        <end position="193"/>
    </location>
</feature>
<reference evidence="8" key="1">
    <citation type="submission" date="2016-10" db="EMBL/GenBank/DDBJ databases">
        <authorList>
            <person name="Varghese N."/>
            <person name="Submissions S."/>
        </authorList>
    </citation>
    <scope>NUCLEOTIDE SEQUENCE [LARGE SCALE GENOMIC DNA]</scope>
    <source>
        <strain evidence="8">DSM 17453</strain>
    </source>
</reference>
<dbReference type="OrthoDB" id="1404010at2"/>
<dbReference type="RefSeq" id="WP_089999035.1">
    <property type="nucleotide sequence ID" value="NZ_FOBV01000002.1"/>
</dbReference>
<dbReference type="STRING" id="295069.SAMN05421856_102377"/>
<evidence type="ECO:0000313" key="8">
    <source>
        <dbReference type="Proteomes" id="UP000199450"/>
    </source>
</evidence>
<dbReference type="AlphaFoldDB" id="A0A1H7XDS0"/>
<keyword evidence="3 6" id="KW-0812">Transmembrane</keyword>
<dbReference type="SUPFAM" id="SSF103473">
    <property type="entry name" value="MFS general substrate transporter"/>
    <property type="match status" value="1"/>
</dbReference>
<feature type="transmembrane region" description="Helical" evidence="6">
    <location>
        <begin position="205"/>
        <end position="225"/>
    </location>
</feature>
<feature type="transmembrane region" description="Helical" evidence="6">
    <location>
        <begin position="467"/>
        <end position="491"/>
    </location>
</feature>
<evidence type="ECO:0000256" key="4">
    <source>
        <dbReference type="ARBA" id="ARBA00022989"/>
    </source>
</evidence>
<feature type="transmembrane region" description="Helical" evidence="6">
    <location>
        <begin position="340"/>
        <end position="359"/>
    </location>
</feature>
<feature type="transmembrane region" description="Helical" evidence="6">
    <location>
        <begin position="314"/>
        <end position="333"/>
    </location>
</feature>
<dbReference type="Gene3D" id="1.20.1250.20">
    <property type="entry name" value="MFS general substrate transporter like domains"/>
    <property type="match status" value="1"/>
</dbReference>
<proteinExistence type="predicted"/>
<keyword evidence="2" id="KW-0813">Transport</keyword>
<keyword evidence="8" id="KW-1185">Reference proteome</keyword>
<keyword evidence="5 6" id="KW-0472">Membrane</keyword>